<dbReference type="Pfam" id="PF13855">
    <property type="entry name" value="LRR_8"/>
    <property type="match status" value="1"/>
</dbReference>
<evidence type="ECO:0000313" key="4">
    <source>
        <dbReference type="EMBL" id="KAJ8049856.1"/>
    </source>
</evidence>
<evidence type="ECO:0000256" key="1">
    <source>
        <dbReference type="ARBA" id="ARBA00022614"/>
    </source>
</evidence>
<name>A0A9Q1CR69_HOLLE</name>
<feature type="transmembrane region" description="Helical" evidence="3">
    <location>
        <begin position="233"/>
        <end position="254"/>
    </location>
</feature>
<dbReference type="PANTHER" id="PTHR24366:SF96">
    <property type="entry name" value="LEUCINE RICH REPEAT CONTAINING 53"/>
    <property type="match status" value="1"/>
</dbReference>
<proteinExistence type="predicted"/>
<protein>
    <submittedName>
        <fullName evidence="4">Leucine-rich repeat-containing G-protein coupled receptor 4</fullName>
    </submittedName>
</protein>
<dbReference type="Proteomes" id="UP001152320">
    <property type="component" value="Chromosome 1"/>
</dbReference>
<comment type="caution">
    <text evidence="4">The sequence shown here is derived from an EMBL/GenBank/DDBJ whole genome shotgun (WGS) entry which is preliminary data.</text>
</comment>
<organism evidence="4 5">
    <name type="scientific">Holothuria leucospilota</name>
    <name type="common">Black long sea cucumber</name>
    <name type="synonym">Mertensiothuria leucospilota</name>
    <dbReference type="NCBI Taxonomy" id="206669"/>
    <lineage>
        <taxon>Eukaryota</taxon>
        <taxon>Metazoa</taxon>
        <taxon>Echinodermata</taxon>
        <taxon>Eleutherozoa</taxon>
        <taxon>Echinozoa</taxon>
        <taxon>Holothuroidea</taxon>
        <taxon>Aspidochirotacea</taxon>
        <taxon>Aspidochirotida</taxon>
        <taxon>Holothuriidae</taxon>
        <taxon>Holothuria</taxon>
    </lineage>
</organism>
<keyword evidence="3" id="KW-1133">Transmembrane helix</keyword>
<dbReference type="SMART" id="SM00369">
    <property type="entry name" value="LRR_TYP"/>
    <property type="match status" value="3"/>
</dbReference>
<sequence length="277" mass="31836">MKFFSTSVQYIYFNQNALVSVDDYILSVLPSTQTLHFNNNQISNTGLFVPGKISYNLTALSLNYNKLRNIPVSFLRKLPNLEQLGLSWNRLNIIPQEAFIKNPQLRIINLAGNQIHFTHATSLKGLLNLEHLDLRFNHISSLPSEIFDPVNHDFRLLLRGNNFTCDCNIFFHQKWLEKTRFYVDHILCLVPEFGNYTRLISFEFDDTCVEPTSVSPVSSNETVTETSSKPLNVYWKISLVVIAIFAIVFSISIFQRVLKTSTPTTDIRLEEVGERRG</sequence>
<dbReference type="EMBL" id="JAIZAY010000001">
    <property type="protein sequence ID" value="KAJ8049856.1"/>
    <property type="molecule type" value="Genomic_DNA"/>
</dbReference>
<accession>A0A9Q1CR69</accession>
<keyword evidence="3" id="KW-0472">Membrane</keyword>
<keyword evidence="4" id="KW-0675">Receptor</keyword>
<dbReference type="PANTHER" id="PTHR24366">
    <property type="entry name" value="IG(IMMUNOGLOBULIN) AND LRR(LEUCINE RICH REPEAT) DOMAINS"/>
    <property type="match status" value="1"/>
</dbReference>
<dbReference type="Pfam" id="PF00560">
    <property type="entry name" value="LRR_1"/>
    <property type="match status" value="1"/>
</dbReference>
<dbReference type="InterPro" id="IPR003591">
    <property type="entry name" value="Leu-rich_rpt_typical-subtyp"/>
</dbReference>
<keyword evidence="2" id="KW-0677">Repeat</keyword>
<dbReference type="OrthoDB" id="1055097at2759"/>
<keyword evidence="5" id="KW-1185">Reference proteome</keyword>
<dbReference type="PROSITE" id="PS51450">
    <property type="entry name" value="LRR"/>
    <property type="match status" value="2"/>
</dbReference>
<keyword evidence="1" id="KW-0433">Leucine-rich repeat</keyword>
<dbReference type="SUPFAM" id="SSF52058">
    <property type="entry name" value="L domain-like"/>
    <property type="match status" value="1"/>
</dbReference>
<reference evidence="4" key="1">
    <citation type="submission" date="2021-10" db="EMBL/GenBank/DDBJ databases">
        <title>Tropical sea cucumber genome reveals ecological adaptation and Cuvierian tubules defense mechanism.</title>
        <authorList>
            <person name="Chen T."/>
        </authorList>
    </citation>
    <scope>NUCLEOTIDE SEQUENCE</scope>
    <source>
        <strain evidence="4">Nanhai2018</strain>
        <tissue evidence="4">Muscle</tissue>
    </source>
</reference>
<dbReference type="Gene3D" id="3.80.10.10">
    <property type="entry name" value="Ribonuclease Inhibitor"/>
    <property type="match status" value="1"/>
</dbReference>
<dbReference type="AlphaFoldDB" id="A0A9Q1CR69"/>
<keyword evidence="3" id="KW-0812">Transmembrane</keyword>
<gene>
    <name evidence="4" type="ORF">HOLleu_02780</name>
</gene>
<dbReference type="InterPro" id="IPR032675">
    <property type="entry name" value="LRR_dom_sf"/>
</dbReference>
<dbReference type="InterPro" id="IPR001611">
    <property type="entry name" value="Leu-rich_rpt"/>
</dbReference>
<evidence type="ECO:0000256" key="3">
    <source>
        <dbReference type="SAM" id="Phobius"/>
    </source>
</evidence>
<evidence type="ECO:0000313" key="5">
    <source>
        <dbReference type="Proteomes" id="UP001152320"/>
    </source>
</evidence>
<evidence type="ECO:0000256" key="2">
    <source>
        <dbReference type="ARBA" id="ARBA00022737"/>
    </source>
</evidence>